<proteinExistence type="predicted"/>
<dbReference type="SUPFAM" id="SSF52058">
    <property type="entry name" value="L domain-like"/>
    <property type="match status" value="1"/>
</dbReference>
<keyword evidence="2" id="KW-0732">Signal</keyword>
<evidence type="ECO:0000313" key="5">
    <source>
        <dbReference type="RefSeq" id="XP_017892305.2"/>
    </source>
</evidence>
<evidence type="ECO:0000256" key="1">
    <source>
        <dbReference type="ARBA" id="ARBA00022614"/>
    </source>
</evidence>
<dbReference type="GO" id="GO:0005886">
    <property type="term" value="C:plasma membrane"/>
    <property type="evidence" value="ECO:0007669"/>
    <property type="project" value="TreeGrafter"/>
</dbReference>
<dbReference type="RefSeq" id="XP_026675390.1">
    <property type="nucleotide sequence ID" value="XM_026819589.1"/>
</dbReference>
<keyword evidence="4" id="KW-1185">Reference proteome</keyword>
<organism evidence="4 6">
    <name type="scientific">Ceratina calcarata</name>
    <dbReference type="NCBI Taxonomy" id="156304"/>
    <lineage>
        <taxon>Eukaryota</taxon>
        <taxon>Metazoa</taxon>
        <taxon>Ecdysozoa</taxon>
        <taxon>Arthropoda</taxon>
        <taxon>Hexapoda</taxon>
        <taxon>Insecta</taxon>
        <taxon>Pterygota</taxon>
        <taxon>Neoptera</taxon>
        <taxon>Endopterygota</taxon>
        <taxon>Hymenoptera</taxon>
        <taxon>Apocrita</taxon>
        <taxon>Aculeata</taxon>
        <taxon>Apoidea</taxon>
        <taxon>Anthophila</taxon>
        <taxon>Apidae</taxon>
        <taxon>Ceratina</taxon>
        <taxon>Zadontomerus</taxon>
    </lineage>
</organism>
<dbReference type="GeneID" id="108632322"/>
<dbReference type="InterPro" id="IPR001611">
    <property type="entry name" value="Leu-rich_rpt"/>
</dbReference>
<evidence type="ECO:0000256" key="2">
    <source>
        <dbReference type="ARBA" id="ARBA00022729"/>
    </source>
</evidence>
<accession>A0AAJ7SCH5</accession>
<gene>
    <name evidence="5 6" type="primary">LOC108632322</name>
</gene>
<dbReference type="InterPro" id="IPR050541">
    <property type="entry name" value="LRR_TM_domain-containing"/>
</dbReference>
<dbReference type="SMART" id="SM00364">
    <property type="entry name" value="LRR_BAC"/>
    <property type="match status" value="2"/>
</dbReference>
<keyword evidence="1" id="KW-0433">Leucine-rich repeat</keyword>
<dbReference type="Pfam" id="PF13855">
    <property type="entry name" value="LRR_8"/>
    <property type="match status" value="1"/>
</dbReference>
<dbReference type="AlphaFoldDB" id="A0AAJ7SCH5"/>
<name>A0AAJ7SCH5_9HYME</name>
<dbReference type="PANTHER" id="PTHR24369">
    <property type="entry name" value="ANTIGEN BSP, PUTATIVE-RELATED"/>
    <property type="match status" value="1"/>
</dbReference>
<dbReference type="InterPro" id="IPR032675">
    <property type="entry name" value="LRR_dom_sf"/>
</dbReference>
<dbReference type="PANTHER" id="PTHR24369:SF210">
    <property type="entry name" value="CHAOPTIN-RELATED"/>
    <property type="match status" value="1"/>
</dbReference>
<keyword evidence="3" id="KW-0677">Repeat</keyword>
<dbReference type="PROSITE" id="PS51450">
    <property type="entry name" value="LRR"/>
    <property type="match status" value="1"/>
</dbReference>
<evidence type="ECO:0000313" key="6">
    <source>
        <dbReference type="RefSeq" id="XP_026675390.1"/>
    </source>
</evidence>
<evidence type="ECO:0000313" key="4">
    <source>
        <dbReference type="Proteomes" id="UP000694925"/>
    </source>
</evidence>
<dbReference type="Gene3D" id="3.80.10.10">
    <property type="entry name" value="Ribonuclease Inhibitor"/>
    <property type="match status" value="2"/>
</dbReference>
<dbReference type="CTD" id="31120"/>
<evidence type="ECO:0000256" key="3">
    <source>
        <dbReference type="ARBA" id="ARBA00022737"/>
    </source>
</evidence>
<sequence>MRAMCAIPRPVEQISVYCQLRPFLSVSYLHYLHAKYAQYQSRSDSNISSEYNNFSIVKPCKMKMQWFAIMMCLYAGVASARTEEDQQASSTSISETGGLLEQCFYRPASECPEGTGCSCKKIVLAHNDPEGNAVLCCNLDGQNLKTELSCTGFPSNISYIHIRNATLDVFNVSEIRWRRLKSLAITDGRINKVKGQFLMMTPTVCLNLSNNALMEVENKSLTRLAHLTALDLSYNNLTHLPALNTINGREFWLDISGTNTLWCHDIYQYINKTGDKQIYFNRENETVCSASKTWHWFNTTEQVPLKQVRYLSLLQTECPKGDTWQCQCNFRRLDIVEGKPPTLAVNVDCSAIQITELPEKLPRNTIALNVSYNNITALDDLSTNPWYEDIREFYADYNNISSINKLEGSKFLDNYALLSLRYNKIKSLPTYILSLNAHDKSIISSRLVKLGGNELHCDCNTAKYLKVWLQTRILDSDEVLCENVKEKVVDLEPSKMCVYPGDWTDYIYYIIATEVILLISLIAKVSYDYWVFKTAGYLPWPANKMPKLPCDWLCET</sequence>
<reference evidence="5 6" key="1">
    <citation type="submission" date="2025-04" db="UniProtKB">
        <authorList>
            <consortium name="RefSeq"/>
        </authorList>
    </citation>
    <scope>IDENTIFICATION</scope>
    <source>
        <tissue evidence="5 6">Whole body</tissue>
    </source>
</reference>
<dbReference type="Proteomes" id="UP000694925">
    <property type="component" value="Unplaced"/>
</dbReference>
<protein>
    <submittedName>
        <fullName evidence="5 6">Protein halfway isoform X1</fullName>
    </submittedName>
</protein>
<dbReference type="RefSeq" id="XP_017892305.2">
    <property type="nucleotide sequence ID" value="XM_018036816.2"/>
</dbReference>